<keyword evidence="2" id="KW-1185">Reference proteome</keyword>
<evidence type="ECO:0000313" key="2">
    <source>
        <dbReference type="Proteomes" id="UP000789901"/>
    </source>
</evidence>
<gene>
    <name evidence="1" type="ORF">GMARGA_LOCUS22261</name>
</gene>
<evidence type="ECO:0000313" key="1">
    <source>
        <dbReference type="EMBL" id="CAG8796764.1"/>
    </source>
</evidence>
<dbReference type="EMBL" id="CAJVQB010021319">
    <property type="protein sequence ID" value="CAG8796764.1"/>
    <property type="molecule type" value="Genomic_DNA"/>
</dbReference>
<protein>
    <submittedName>
        <fullName evidence="1">36491_t:CDS:1</fullName>
    </submittedName>
</protein>
<reference evidence="1 2" key="1">
    <citation type="submission" date="2021-06" db="EMBL/GenBank/DDBJ databases">
        <authorList>
            <person name="Kallberg Y."/>
            <person name="Tangrot J."/>
            <person name="Rosling A."/>
        </authorList>
    </citation>
    <scope>NUCLEOTIDE SEQUENCE [LARGE SCALE GENOMIC DNA]</scope>
    <source>
        <strain evidence="1 2">120-4 pot B 10/14</strain>
    </source>
</reference>
<dbReference type="Proteomes" id="UP000789901">
    <property type="component" value="Unassembled WGS sequence"/>
</dbReference>
<proteinExistence type="predicted"/>
<comment type="caution">
    <text evidence="1">The sequence shown here is derived from an EMBL/GenBank/DDBJ whole genome shotgun (WGS) entry which is preliminary data.</text>
</comment>
<name>A0ABN7VSR0_GIGMA</name>
<accession>A0ABN7VSR0</accession>
<organism evidence="1 2">
    <name type="scientific">Gigaspora margarita</name>
    <dbReference type="NCBI Taxonomy" id="4874"/>
    <lineage>
        <taxon>Eukaryota</taxon>
        <taxon>Fungi</taxon>
        <taxon>Fungi incertae sedis</taxon>
        <taxon>Mucoromycota</taxon>
        <taxon>Glomeromycotina</taxon>
        <taxon>Glomeromycetes</taxon>
        <taxon>Diversisporales</taxon>
        <taxon>Gigasporaceae</taxon>
        <taxon>Gigaspora</taxon>
    </lineage>
</organism>
<sequence length="120" mass="13789">MKRDDQINVKVSVSTRLLIANSSDSKIKLSKEMHNQVINKLTTHFINLPKLDKNNSIDTEGEHQTDFYWVLEPEILLDDVLIAYSDNSKQIQELKTRHFTSSIPWNNALILPDKSIVVEA</sequence>